<name>A0A381X3D8_9ZZZZ</name>
<dbReference type="EMBL" id="UINC01013778">
    <property type="protein sequence ID" value="SVA59289.1"/>
    <property type="molecule type" value="Genomic_DNA"/>
</dbReference>
<evidence type="ECO:0000259" key="1">
    <source>
        <dbReference type="Pfam" id="PF01425"/>
    </source>
</evidence>
<proteinExistence type="predicted"/>
<dbReference type="InterPro" id="IPR036928">
    <property type="entry name" value="AS_sf"/>
</dbReference>
<accession>A0A381X3D8</accession>
<sequence length="487" mass="52270">MLHYEFPNERESKMTTDNINKLSAIDLAAEIRAGVISPTEALEATLAHIDKTNPGLNAFITVSEDRARQEAAAAEALLAKGDAVPPLLGVPYTVKDLVDTEGVRTTYASAVMEHNVPAKDAIVVARMKAAGAVLVGKVSTPEFGHKPMNESPLFGRTLNPWDLSRTSGGSSGGSAAALASGMAPLSIGTDAGGSIRIPAACCGVVGIKGTMGLVPHDTAPDGFGNFSNNGPMARTVADTALMLSVMAGPHPNDPHSHGLPRDDFCAAAEGAGDLSGVKIGWLPYMGNELVDAEIMSACIKRRNALVDRGAEIVEMNEPFENTEPYWLVITQSLWVARFEDKLAEFANRMTPTLLRGIEEGKTYSAVELQRAITFRTSLYRRIQSWFDRIDFLMMPTLSRTAIAADHDFYQPITIGNQTAGGIRQTWYPYTHPFNMTGHPAITVPCGIMADGLPAGMQIVGPMMADAEIIRLAAMGEQAYSWAQKWPP</sequence>
<dbReference type="PROSITE" id="PS00571">
    <property type="entry name" value="AMIDASES"/>
    <property type="match status" value="1"/>
</dbReference>
<gene>
    <name evidence="2" type="ORF">METZ01_LOCUS112143</name>
</gene>
<protein>
    <recommendedName>
        <fullName evidence="1">Amidase domain-containing protein</fullName>
    </recommendedName>
</protein>
<dbReference type="AlphaFoldDB" id="A0A381X3D8"/>
<evidence type="ECO:0000313" key="2">
    <source>
        <dbReference type="EMBL" id="SVA59289.1"/>
    </source>
</evidence>
<dbReference type="GO" id="GO:0003824">
    <property type="term" value="F:catalytic activity"/>
    <property type="evidence" value="ECO:0007669"/>
    <property type="project" value="InterPro"/>
</dbReference>
<dbReference type="InterPro" id="IPR000120">
    <property type="entry name" value="Amidase"/>
</dbReference>
<feature type="domain" description="Amidase" evidence="1">
    <location>
        <begin position="40"/>
        <end position="468"/>
    </location>
</feature>
<dbReference type="SUPFAM" id="SSF75304">
    <property type="entry name" value="Amidase signature (AS) enzymes"/>
    <property type="match status" value="1"/>
</dbReference>
<reference evidence="2" key="1">
    <citation type="submission" date="2018-05" db="EMBL/GenBank/DDBJ databases">
        <authorList>
            <person name="Lanie J.A."/>
            <person name="Ng W.-L."/>
            <person name="Kazmierczak K.M."/>
            <person name="Andrzejewski T.M."/>
            <person name="Davidsen T.M."/>
            <person name="Wayne K.J."/>
            <person name="Tettelin H."/>
            <person name="Glass J.I."/>
            <person name="Rusch D."/>
            <person name="Podicherti R."/>
            <person name="Tsui H.-C.T."/>
            <person name="Winkler M.E."/>
        </authorList>
    </citation>
    <scope>NUCLEOTIDE SEQUENCE</scope>
</reference>
<dbReference type="Pfam" id="PF01425">
    <property type="entry name" value="Amidase"/>
    <property type="match status" value="1"/>
</dbReference>
<feature type="non-terminal residue" evidence="2">
    <location>
        <position position="487"/>
    </location>
</feature>
<organism evidence="2">
    <name type="scientific">marine metagenome</name>
    <dbReference type="NCBI Taxonomy" id="408172"/>
    <lineage>
        <taxon>unclassified sequences</taxon>
        <taxon>metagenomes</taxon>
        <taxon>ecological metagenomes</taxon>
    </lineage>
</organism>
<dbReference type="PANTHER" id="PTHR11895:SF7">
    <property type="entry name" value="GLUTAMYL-TRNA(GLN) AMIDOTRANSFERASE SUBUNIT A, MITOCHONDRIAL"/>
    <property type="match status" value="1"/>
</dbReference>
<dbReference type="InterPro" id="IPR020556">
    <property type="entry name" value="Amidase_CS"/>
</dbReference>
<dbReference type="InterPro" id="IPR023631">
    <property type="entry name" value="Amidase_dom"/>
</dbReference>
<dbReference type="Gene3D" id="3.90.1300.10">
    <property type="entry name" value="Amidase signature (AS) domain"/>
    <property type="match status" value="1"/>
</dbReference>
<dbReference type="PANTHER" id="PTHR11895">
    <property type="entry name" value="TRANSAMIDASE"/>
    <property type="match status" value="1"/>
</dbReference>